<evidence type="ECO:0000313" key="1">
    <source>
        <dbReference type="EMBL" id="TLU92052.1"/>
    </source>
</evidence>
<dbReference type="RefSeq" id="WP_138282161.1">
    <property type="nucleotide sequence ID" value="NZ_BMGE01000003.1"/>
</dbReference>
<dbReference type="Proteomes" id="UP000309788">
    <property type="component" value="Unassembled WGS sequence"/>
</dbReference>
<accession>A0A5R9KBB1</accession>
<dbReference type="EMBL" id="VCEI01000025">
    <property type="protein sequence ID" value="TLU92052.1"/>
    <property type="molecule type" value="Genomic_DNA"/>
</dbReference>
<dbReference type="AlphaFoldDB" id="A0A5R9KBB1"/>
<comment type="caution">
    <text evidence="1">The sequence shown here is derived from an EMBL/GenBank/DDBJ whole genome shotgun (WGS) entry which is preliminary data.</text>
</comment>
<dbReference type="OrthoDB" id="949867at2"/>
<name>A0A5R9KBB1_9BACT</name>
<proteinExistence type="predicted"/>
<evidence type="ECO:0000313" key="2">
    <source>
        <dbReference type="Proteomes" id="UP000309788"/>
    </source>
</evidence>
<protein>
    <submittedName>
        <fullName evidence="1">Uncharacterized protein</fullName>
    </submittedName>
</protein>
<sequence length="104" mass="11831">MEHIDISLGELSKPGTYSFDNEDSLALGAYSIRVQDENIPLTVIKRCYYDEIRDKRKGTLTITKLDMDKGILAGTFEFTLIKSTVSEDCDPILKITEGRFDMKF</sequence>
<gene>
    <name evidence="1" type="ORF">FEM55_14975</name>
</gene>
<keyword evidence="2" id="KW-1185">Reference proteome</keyword>
<organism evidence="1 2">
    <name type="scientific">Dyadobacter sediminis</name>
    <dbReference type="NCBI Taxonomy" id="1493691"/>
    <lineage>
        <taxon>Bacteria</taxon>
        <taxon>Pseudomonadati</taxon>
        <taxon>Bacteroidota</taxon>
        <taxon>Cytophagia</taxon>
        <taxon>Cytophagales</taxon>
        <taxon>Spirosomataceae</taxon>
        <taxon>Dyadobacter</taxon>
    </lineage>
</organism>
<reference evidence="1 2" key="1">
    <citation type="submission" date="2019-05" db="EMBL/GenBank/DDBJ databases">
        <authorList>
            <person name="Qu J.-H."/>
        </authorList>
    </citation>
    <scope>NUCLEOTIDE SEQUENCE [LARGE SCALE GENOMIC DNA]</scope>
    <source>
        <strain evidence="1 2">Z12</strain>
    </source>
</reference>